<feature type="domain" description="Heparinase II/III-like C-terminal" evidence="6">
    <location>
        <begin position="368"/>
        <end position="522"/>
    </location>
</feature>
<feature type="transmembrane region" description="Helical" evidence="5">
    <location>
        <begin position="673"/>
        <end position="691"/>
    </location>
</feature>
<dbReference type="InterPro" id="IPR012480">
    <property type="entry name" value="Hepar_II_III_C"/>
</dbReference>
<accession>A0A840S146</accession>
<keyword evidence="5" id="KW-0472">Membrane</keyword>
<evidence type="ECO:0000256" key="2">
    <source>
        <dbReference type="ARBA" id="ARBA00022729"/>
    </source>
</evidence>
<evidence type="ECO:0000313" key="9">
    <source>
        <dbReference type="Proteomes" id="UP000554837"/>
    </source>
</evidence>
<dbReference type="PANTHER" id="PTHR39210:SF1">
    <property type="entry name" value="HEPARIN-SULFATE LYASE"/>
    <property type="match status" value="1"/>
</dbReference>
<evidence type="ECO:0000256" key="4">
    <source>
        <dbReference type="ARBA" id="ARBA00023239"/>
    </source>
</evidence>
<dbReference type="OrthoDB" id="9763014at2"/>
<feature type="transmembrane region" description="Helical" evidence="5">
    <location>
        <begin position="712"/>
        <end position="732"/>
    </location>
</feature>
<dbReference type="InterPro" id="IPR031680">
    <property type="entry name" value="Hepar_II_III_N"/>
</dbReference>
<dbReference type="AlphaFoldDB" id="A0A840S146"/>
<evidence type="ECO:0000256" key="1">
    <source>
        <dbReference type="ARBA" id="ARBA00004418"/>
    </source>
</evidence>
<keyword evidence="3" id="KW-0574">Periplasm</keyword>
<dbReference type="SUPFAM" id="SSF48230">
    <property type="entry name" value="Chondroitin AC/alginate lyase"/>
    <property type="match status" value="1"/>
</dbReference>
<evidence type="ECO:0000256" key="3">
    <source>
        <dbReference type="ARBA" id="ARBA00022764"/>
    </source>
</evidence>
<dbReference type="EMBL" id="JACHHO010000001">
    <property type="protein sequence ID" value="MBB5203995.1"/>
    <property type="molecule type" value="Genomic_DNA"/>
</dbReference>
<dbReference type="GO" id="GO:0042597">
    <property type="term" value="C:periplasmic space"/>
    <property type="evidence" value="ECO:0007669"/>
    <property type="project" value="UniProtKB-SubCell"/>
</dbReference>
<name>A0A840S146_9BURK</name>
<evidence type="ECO:0008006" key="10">
    <source>
        <dbReference type="Google" id="ProtNLM"/>
    </source>
</evidence>
<evidence type="ECO:0000259" key="7">
    <source>
        <dbReference type="Pfam" id="PF16889"/>
    </source>
</evidence>
<dbReference type="Pfam" id="PF16889">
    <property type="entry name" value="Hepar_II_III_N"/>
    <property type="match status" value="1"/>
</dbReference>
<reference evidence="8 9" key="1">
    <citation type="submission" date="2020-08" db="EMBL/GenBank/DDBJ databases">
        <title>Genomic Encyclopedia of Type Strains, Phase IV (KMG-IV): sequencing the most valuable type-strain genomes for metagenomic binning, comparative biology and taxonomic classification.</title>
        <authorList>
            <person name="Goeker M."/>
        </authorList>
    </citation>
    <scope>NUCLEOTIDE SEQUENCE [LARGE SCALE GENOMIC DNA]</scope>
    <source>
        <strain evidence="8 9">DSM 23958</strain>
    </source>
</reference>
<proteinExistence type="predicted"/>
<dbReference type="Gene3D" id="1.50.10.100">
    <property type="entry name" value="Chondroitin AC/alginate lyase"/>
    <property type="match status" value="1"/>
</dbReference>
<keyword evidence="2" id="KW-0732">Signal</keyword>
<evidence type="ECO:0000259" key="6">
    <source>
        <dbReference type="Pfam" id="PF07940"/>
    </source>
</evidence>
<keyword evidence="5" id="KW-0812">Transmembrane</keyword>
<comment type="subcellular location">
    <subcellularLocation>
        <location evidence="1">Periplasm</location>
    </subcellularLocation>
</comment>
<dbReference type="Gene3D" id="2.70.98.70">
    <property type="match status" value="1"/>
</dbReference>
<dbReference type="RefSeq" id="WP_138856998.1">
    <property type="nucleotide sequence ID" value="NZ_CP040709.1"/>
</dbReference>
<evidence type="ECO:0000256" key="5">
    <source>
        <dbReference type="SAM" id="Phobius"/>
    </source>
</evidence>
<dbReference type="Pfam" id="PF07940">
    <property type="entry name" value="Hepar_II_III_C"/>
    <property type="match status" value="1"/>
</dbReference>
<evidence type="ECO:0000313" key="8">
    <source>
        <dbReference type="EMBL" id="MBB5203995.1"/>
    </source>
</evidence>
<dbReference type="InterPro" id="IPR008929">
    <property type="entry name" value="Chondroitin_lyas"/>
</dbReference>
<feature type="domain" description="Heparin-sulfate lyase N-terminal" evidence="7">
    <location>
        <begin position="150"/>
        <end position="323"/>
    </location>
</feature>
<sequence length="735" mass="81892">MKSLTLLRWAAPLALLAALWWPEWSHHQYDRSAPSLRPVDIQRSPPERLIELARMDLAELDLLAIAPGTGAAALRAGSIDIPGLSWGRHPLAGYPQDIEQGPPTFRWFMAGLGLERLLLNEYEQLRDPALLDAAEARILQFARHEKGRRWDQGFLWNDHSIANRASVLIQLWQLRRAEAGWLQSDAAAEVLALAQRSARLLADARHFTARTNHGWIQSVGLLQLTAAFPELPEAPAWRAEAERRLRLQLPFYVSPEGAILEHSPRYHAIGTKLLTLAQRLRHLQGLPAWPELDRAVQGADTVLQALQRPDTSVPGIGNSDAHTRHLRPLYAPSGSAPLQWLTEAGAPQSLLMPVAAWAVNWQGLGSPQASQLMLSWAHHPRHGHKHADEGGLNWWAQGQDWINPVGYWPYGLALTNESYGWAASNAPHGRQETLKTERSSQLLGQTQRADLQLLDVERQRADGARLRRQVLQLGPERLLVLDFLSGVRDGPQLYWNFAPKVLLSRQDNQRWLSDPRPDGLRLQVQVATPAAPQDGKAKSGLQIERLSGPEHVAAGWTTVRRVPERSDALHIRSAGPDMVLASLFELGRAPMPLGLRWEQHQDAEHWTLNWGEGSAAQRLERRGDVIEFGAVQTPIQRMAAPDVQPLRQAMAQALEAHPPWRSLLPQRLTASKGVLALTLALETLFLLRWLWLRRSPAVAPTSLARLTHGPALPLLALLVWAAAAVVLLGRYLPPV</sequence>
<protein>
    <recommendedName>
        <fullName evidence="10">Heparinase II/III-like protein</fullName>
    </recommendedName>
</protein>
<keyword evidence="4" id="KW-0456">Lyase</keyword>
<dbReference type="PANTHER" id="PTHR39210">
    <property type="entry name" value="HEPARIN-SULFATE LYASE"/>
    <property type="match status" value="1"/>
</dbReference>
<dbReference type="Proteomes" id="UP000554837">
    <property type="component" value="Unassembled WGS sequence"/>
</dbReference>
<gene>
    <name evidence="8" type="ORF">HNQ51_001288</name>
</gene>
<keyword evidence="5" id="KW-1133">Transmembrane helix</keyword>
<comment type="caution">
    <text evidence="8">The sequence shown here is derived from an EMBL/GenBank/DDBJ whole genome shotgun (WGS) entry which is preliminary data.</text>
</comment>
<dbReference type="GO" id="GO:0016829">
    <property type="term" value="F:lyase activity"/>
    <property type="evidence" value="ECO:0007669"/>
    <property type="project" value="UniProtKB-KW"/>
</dbReference>
<keyword evidence="9" id="KW-1185">Reference proteome</keyword>
<organism evidence="8 9">
    <name type="scientific">Inhella inkyongensis</name>
    <dbReference type="NCBI Taxonomy" id="392593"/>
    <lineage>
        <taxon>Bacteria</taxon>
        <taxon>Pseudomonadati</taxon>
        <taxon>Pseudomonadota</taxon>
        <taxon>Betaproteobacteria</taxon>
        <taxon>Burkholderiales</taxon>
        <taxon>Sphaerotilaceae</taxon>
        <taxon>Inhella</taxon>
    </lineage>
</organism>